<dbReference type="PROSITE" id="PS51063">
    <property type="entry name" value="HTH_CRP_2"/>
    <property type="match status" value="1"/>
</dbReference>
<dbReference type="InterPro" id="IPR012318">
    <property type="entry name" value="HTH_CRP"/>
</dbReference>
<dbReference type="InterPro" id="IPR000595">
    <property type="entry name" value="cNMP-bd_dom"/>
</dbReference>
<name>A0ABQ4M077_9BACL</name>
<dbReference type="EMBL" id="BORW01000022">
    <property type="protein sequence ID" value="GIO68798.1"/>
    <property type="molecule type" value="Genomic_DNA"/>
</dbReference>
<reference evidence="7 8" key="1">
    <citation type="submission" date="2021-03" db="EMBL/GenBank/DDBJ databases">
        <title>Antimicrobial resistance genes in bacteria isolated from Japanese honey, and their potential for conferring macrolide and lincosamide resistance in the American foulbrood pathogen Paenibacillus larvae.</title>
        <authorList>
            <person name="Okamoto M."/>
            <person name="Kumagai M."/>
            <person name="Kanamori H."/>
            <person name="Takamatsu D."/>
        </authorList>
    </citation>
    <scope>NUCLEOTIDE SEQUENCE [LARGE SCALE GENOMIC DNA]</scope>
    <source>
        <strain evidence="7 8">J21TS3</strain>
    </source>
</reference>
<keyword evidence="1" id="KW-0805">Transcription regulation</keyword>
<evidence type="ECO:0000313" key="7">
    <source>
        <dbReference type="EMBL" id="GIO68798.1"/>
    </source>
</evidence>
<dbReference type="Proteomes" id="UP000680638">
    <property type="component" value="Unassembled WGS sequence"/>
</dbReference>
<dbReference type="CDD" id="cd00038">
    <property type="entry name" value="CAP_ED"/>
    <property type="match status" value="1"/>
</dbReference>
<evidence type="ECO:0000313" key="8">
    <source>
        <dbReference type="Proteomes" id="UP000680638"/>
    </source>
</evidence>
<dbReference type="Pfam" id="PF00027">
    <property type="entry name" value="cNMP_binding"/>
    <property type="match status" value="1"/>
</dbReference>
<dbReference type="Gene3D" id="2.60.120.10">
    <property type="entry name" value="Jelly Rolls"/>
    <property type="match status" value="1"/>
</dbReference>
<dbReference type="InterPro" id="IPR018490">
    <property type="entry name" value="cNMP-bd_dom_sf"/>
</dbReference>
<dbReference type="Pfam" id="PF13545">
    <property type="entry name" value="HTH_Crp_2"/>
    <property type="match status" value="1"/>
</dbReference>
<accession>A0ABQ4M077</accession>
<dbReference type="SUPFAM" id="SSF46785">
    <property type="entry name" value="Winged helix' DNA-binding domain"/>
    <property type="match status" value="1"/>
</dbReference>
<dbReference type="InterPro" id="IPR036388">
    <property type="entry name" value="WH-like_DNA-bd_sf"/>
</dbReference>
<dbReference type="SUPFAM" id="SSF51206">
    <property type="entry name" value="cAMP-binding domain-like"/>
    <property type="match status" value="1"/>
</dbReference>
<keyword evidence="8" id="KW-1185">Reference proteome</keyword>
<organism evidence="7 8">
    <name type="scientific">Paenibacillus cookii</name>
    <dbReference type="NCBI Taxonomy" id="157839"/>
    <lineage>
        <taxon>Bacteria</taxon>
        <taxon>Bacillati</taxon>
        <taxon>Bacillota</taxon>
        <taxon>Bacilli</taxon>
        <taxon>Bacillales</taxon>
        <taxon>Paenibacillaceae</taxon>
        <taxon>Paenibacillus</taxon>
    </lineage>
</organism>
<protein>
    <submittedName>
        <fullName evidence="7">Crp/Fnr family transcriptional regulator</fullName>
    </submittedName>
</protein>
<feature type="domain" description="HTH crp-type" evidence="6">
    <location>
        <begin position="151"/>
        <end position="216"/>
    </location>
</feature>
<dbReference type="InterPro" id="IPR014710">
    <property type="entry name" value="RmlC-like_jellyroll"/>
</dbReference>
<keyword evidence="4" id="KW-0804">Transcription</keyword>
<dbReference type="InterPro" id="IPR036390">
    <property type="entry name" value="WH_DNA-bd_sf"/>
</dbReference>
<dbReference type="SMART" id="SM00100">
    <property type="entry name" value="cNMP"/>
    <property type="match status" value="1"/>
</dbReference>
<evidence type="ECO:0000259" key="5">
    <source>
        <dbReference type="PROSITE" id="PS50042"/>
    </source>
</evidence>
<dbReference type="RefSeq" id="WP_212951350.1">
    <property type="nucleotide sequence ID" value="NZ_BORW01000022.1"/>
</dbReference>
<feature type="domain" description="Cyclic nucleotide-binding" evidence="5">
    <location>
        <begin position="34"/>
        <end position="137"/>
    </location>
</feature>
<keyword evidence="2" id="KW-0238">DNA-binding</keyword>
<evidence type="ECO:0000256" key="2">
    <source>
        <dbReference type="ARBA" id="ARBA00023125"/>
    </source>
</evidence>
<proteinExistence type="predicted"/>
<evidence type="ECO:0000256" key="3">
    <source>
        <dbReference type="ARBA" id="ARBA00023159"/>
    </source>
</evidence>
<dbReference type="SMART" id="SM00419">
    <property type="entry name" value="HTH_CRP"/>
    <property type="match status" value="1"/>
</dbReference>
<sequence>MSIETIKETNLLDVFPSLNGLSQEEWEQARPHVKRFPAKSNIFQREDASLYGMFLLRGTARITAVHENGNETVLNRLSAGEICSLLVLSGLCGRDYPAYLVAETDVDVLFVLRSSFLRWVQFHESFRSTVFGGLLESTFRMIDMMGEKERMPVEKRLAKALLRVTTEQEPLVAATHQELAEEMNSAREVVSRTLLKFARSGWVETGRGRIKILQRNRLEDMLCD</sequence>
<keyword evidence="3" id="KW-0010">Activator</keyword>
<dbReference type="PROSITE" id="PS50042">
    <property type="entry name" value="CNMP_BINDING_3"/>
    <property type="match status" value="1"/>
</dbReference>
<evidence type="ECO:0000256" key="4">
    <source>
        <dbReference type="ARBA" id="ARBA00023163"/>
    </source>
</evidence>
<comment type="caution">
    <text evidence="7">The sequence shown here is derived from an EMBL/GenBank/DDBJ whole genome shotgun (WGS) entry which is preliminary data.</text>
</comment>
<evidence type="ECO:0000259" key="6">
    <source>
        <dbReference type="PROSITE" id="PS51063"/>
    </source>
</evidence>
<dbReference type="Gene3D" id="1.10.10.10">
    <property type="entry name" value="Winged helix-like DNA-binding domain superfamily/Winged helix DNA-binding domain"/>
    <property type="match status" value="1"/>
</dbReference>
<evidence type="ECO:0000256" key="1">
    <source>
        <dbReference type="ARBA" id="ARBA00023015"/>
    </source>
</evidence>
<gene>
    <name evidence="7" type="ORF">J21TS3_36190</name>
</gene>